<dbReference type="InterPro" id="IPR038694">
    <property type="entry name" value="DUF427_sf"/>
</dbReference>
<feature type="domain" description="DUF427" evidence="1">
    <location>
        <begin position="154"/>
        <end position="246"/>
    </location>
</feature>
<gene>
    <name evidence="2" type="ORF">D7316_00707</name>
</gene>
<dbReference type="EMBL" id="CP033972">
    <property type="protein sequence ID" value="AZG44127.1"/>
    <property type="molecule type" value="Genomic_DNA"/>
</dbReference>
<dbReference type="Gene3D" id="2.170.150.40">
    <property type="entry name" value="Domain of unknown function (DUF427)"/>
    <property type="match status" value="1"/>
</dbReference>
<dbReference type="PANTHER" id="PTHR34310">
    <property type="entry name" value="DUF427 DOMAIN PROTEIN (AFU_ORTHOLOGUE AFUA_3G02220)"/>
    <property type="match status" value="1"/>
</dbReference>
<organism evidence="2 3">
    <name type="scientific">Gordonia insulae</name>
    <dbReference type="NCBI Taxonomy" id="2420509"/>
    <lineage>
        <taxon>Bacteria</taxon>
        <taxon>Bacillati</taxon>
        <taxon>Actinomycetota</taxon>
        <taxon>Actinomycetes</taxon>
        <taxon>Mycobacteriales</taxon>
        <taxon>Gordoniaceae</taxon>
        <taxon>Gordonia</taxon>
    </lineage>
</organism>
<evidence type="ECO:0000313" key="2">
    <source>
        <dbReference type="EMBL" id="AZG44127.1"/>
    </source>
</evidence>
<keyword evidence="3" id="KW-1185">Reference proteome</keyword>
<dbReference type="Pfam" id="PF04248">
    <property type="entry name" value="NTP_transf_9"/>
    <property type="match status" value="1"/>
</dbReference>
<evidence type="ECO:0000313" key="3">
    <source>
        <dbReference type="Proteomes" id="UP000271469"/>
    </source>
</evidence>
<dbReference type="Proteomes" id="UP000271469">
    <property type="component" value="Chromosome"/>
</dbReference>
<reference evidence="2 3" key="1">
    <citation type="submission" date="2018-11" db="EMBL/GenBank/DDBJ databases">
        <title>Gordonia insulae sp. nov., isolated from an island soil.</title>
        <authorList>
            <person name="Kim Y.S."/>
            <person name="Kim S.B."/>
        </authorList>
    </citation>
    <scope>NUCLEOTIDE SEQUENCE [LARGE SCALE GENOMIC DNA]</scope>
    <source>
        <strain evidence="2 3">MMS17-SY073</strain>
    </source>
</reference>
<protein>
    <recommendedName>
        <fullName evidence="1">DUF427 domain-containing protein</fullName>
    </recommendedName>
</protein>
<proteinExistence type="predicted"/>
<dbReference type="PANTHER" id="PTHR34310:SF9">
    <property type="entry name" value="BLR5716 PROTEIN"/>
    <property type="match status" value="1"/>
</dbReference>
<accession>A0A3G8JGB4</accession>
<name>A0A3G8JGB4_9ACTN</name>
<evidence type="ECO:0000259" key="1">
    <source>
        <dbReference type="Pfam" id="PF04248"/>
    </source>
</evidence>
<dbReference type="InterPro" id="IPR007361">
    <property type="entry name" value="DUF427"/>
</dbReference>
<dbReference type="AlphaFoldDB" id="A0A3G8JGB4"/>
<dbReference type="KEGG" id="gom:D7316_00707"/>
<sequence length="262" mass="28842">MDHFTMSRLDELRWCAMHRRVRATVAGETVVDSADVRQVWEPHRVVGFYAVPVADIIPGLVEPTEVSPADVGPRVLDPDDAFTVHTCPGVQWTVPVVGRPLPAAAFTSHDPDLDGFVVLDWSAFDLWREEDQVVGGHPHDPFKRIDCLATSRHVVVTAGGVVVADSNRATLLLETYLPPRYYLPRDDVAMDLLVQSETRTTCAYKGHADYWSAAVGATAITDVAWSYADPLADGEPVRDRICFYDERVRVTVDGVDTAATTG</sequence>